<evidence type="ECO:0000313" key="2">
    <source>
        <dbReference type="Proteomes" id="UP000004810"/>
    </source>
</evidence>
<organism evidence="1 2">
    <name type="scientific">Wuchereria bancrofti</name>
    <dbReference type="NCBI Taxonomy" id="6293"/>
    <lineage>
        <taxon>Eukaryota</taxon>
        <taxon>Metazoa</taxon>
        <taxon>Ecdysozoa</taxon>
        <taxon>Nematoda</taxon>
        <taxon>Chromadorea</taxon>
        <taxon>Rhabditida</taxon>
        <taxon>Spirurina</taxon>
        <taxon>Spiruromorpha</taxon>
        <taxon>Filarioidea</taxon>
        <taxon>Onchocercidae</taxon>
        <taxon>Wuchereria</taxon>
    </lineage>
</organism>
<protein>
    <submittedName>
        <fullName evidence="1">Uncharacterized protein</fullName>
    </submittedName>
</protein>
<dbReference type="EMBL" id="ADBV01018406">
    <property type="protein sequence ID" value="EJW71510.1"/>
    <property type="molecule type" value="Genomic_DNA"/>
</dbReference>
<name>J9ABX8_WUCBA</name>
<dbReference type="AlphaFoldDB" id="J9ABX8"/>
<reference evidence="2" key="1">
    <citation type="submission" date="2012-08" db="EMBL/GenBank/DDBJ databases">
        <title>The Genome Sequence of Wuchereria bancrofti.</title>
        <authorList>
            <person name="Nutman T.B."/>
            <person name="Fink D.L."/>
            <person name="Russ C."/>
            <person name="Young S."/>
            <person name="Zeng Q."/>
            <person name="Koehrsen M."/>
            <person name="Alvarado L."/>
            <person name="Berlin A."/>
            <person name="Chapman S.B."/>
            <person name="Chen Z."/>
            <person name="Freedman E."/>
            <person name="Gellesch M."/>
            <person name="Goldberg J."/>
            <person name="Griggs A."/>
            <person name="Gujja S."/>
            <person name="Heilman E.R."/>
            <person name="Heiman D."/>
            <person name="Hepburn T."/>
            <person name="Howarth C."/>
            <person name="Jen D."/>
            <person name="Larson L."/>
            <person name="Lewis B."/>
            <person name="Mehta T."/>
            <person name="Park D."/>
            <person name="Pearson M."/>
            <person name="Roberts A."/>
            <person name="Saif S."/>
            <person name="Shea T."/>
            <person name="Shenoy N."/>
            <person name="Sisk P."/>
            <person name="Stolte C."/>
            <person name="Sykes S."/>
            <person name="Walk T."/>
            <person name="White J."/>
            <person name="Yandava C."/>
            <person name="Haas B."/>
            <person name="Henn M.R."/>
            <person name="Nusbaum C."/>
            <person name="Birren B."/>
        </authorList>
    </citation>
    <scope>NUCLEOTIDE SEQUENCE [LARGE SCALE GENOMIC DNA]</scope>
    <source>
        <strain evidence="2">NA</strain>
    </source>
</reference>
<evidence type="ECO:0000313" key="1">
    <source>
        <dbReference type="EMBL" id="EJW71510.1"/>
    </source>
</evidence>
<sequence>MEVEKGLNRNIVWKIYQQTNKFAISLELKMKKNGNISLENPWTKSINEKNLSLYELEVLQDNNKEAIKEENEIITDRILHSLNHHLMILNIITDMRIAKIRN</sequence>
<proteinExistence type="predicted"/>
<dbReference type="Proteomes" id="UP000004810">
    <property type="component" value="Unassembled WGS sequence"/>
</dbReference>
<gene>
    <name evidence="1" type="ORF">WUBG_17583</name>
</gene>
<comment type="caution">
    <text evidence="1">The sequence shown here is derived from an EMBL/GenBank/DDBJ whole genome shotgun (WGS) entry which is preliminary data.</text>
</comment>
<accession>J9ABX8</accession>